<keyword evidence="2" id="KW-1185">Reference proteome</keyword>
<protein>
    <submittedName>
        <fullName evidence="1">Uncharacterized protein</fullName>
    </submittedName>
</protein>
<dbReference type="RefSeq" id="WP_179530343.1">
    <property type="nucleotide sequence ID" value="NZ_BAAAPP010000012.1"/>
</dbReference>
<dbReference type="Proteomes" id="UP000537326">
    <property type="component" value="Unassembled WGS sequence"/>
</dbReference>
<sequence length="49" mass="5266">MATLTPDLLTADFRTLPFVEKPGATATTARHLGGRVRSRWTGAVLSDLP</sequence>
<organism evidence="1 2">
    <name type="scientific">Nocardioides marinus</name>
    <dbReference type="NCBI Taxonomy" id="374514"/>
    <lineage>
        <taxon>Bacteria</taxon>
        <taxon>Bacillati</taxon>
        <taxon>Actinomycetota</taxon>
        <taxon>Actinomycetes</taxon>
        <taxon>Propionibacteriales</taxon>
        <taxon>Nocardioidaceae</taxon>
        <taxon>Nocardioides</taxon>
    </lineage>
</organism>
<evidence type="ECO:0000313" key="2">
    <source>
        <dbReference type="Proteomes" id="UP000537326"/>
    </source>
</evidence>
<name>A0A7Y9YCG6_9ACTN</name>
<comment type="caution">
    <text evidence="1">The sequence shown here is derived from an EMBL/GenBank/DDBJ whole genome shotgun (WGS) entry which is preliminary data.</text>
</comment>
<dbReference type="EMBL" id="JACBZI010000001">
    <property type="protein sequence ID" value="NYI09344.1"/>
    <property type="molecule type" value="Genomic_DNA"/>
</dbReference>
<accession>A0A7Y9YCG6</accession>
<gene>
    <name evidence="1" type="ORF">BKA05_000859</name>
</gene>
<dbReference type="AlphaFoldDB" id="A0A7Y9YCG6"/>
<proteinExistence type="predicted"/>
<reference evidence="1 2" key="1">
    <citation type="submission" date="2020-07" db="EMBL/GenBank/DDBJ databases">
        <title>Sequencing the genomes of 1000 actinobacteria strains.</title>
        <authorList>
            <person name="Klenk H.-P."/>
        </authorList>
    </citation>
    <scope>NUCLEOTIDE SEQUENCE [LARGE SCALE GENOMIC DNA]</scope>
    <source>
        <strain evidence="1 2">DSM 18248</strain>
    </source>
</reference>
<evidence type="ECO:0000313" key="1">
    <source>
        <dbReference type="EMBL" id="NYI09344.1"/>
    </source>
</evidence>